<evidence type="ECO:0000313" key="7">
    <source>
        <dbReference type="EMBL" id="GGO78757.1"/>
    </source>
</evidence>
<dbReference type="Pfam" id="PF08361">
    <property type="entry name" value="TetR_C_2"/>
    <property type="match status" value="1"/>
</dbReference>
<dbReference type="PROSITE" id="PS01081">
    <property type="entry name" value="HTH_TETR_1"/>
    <property type="match status" value="1"/>
</dbReference>
<proteinExistence type="predicted"/>
<dbReference type="InterPro" id="IPR013572">
    <property type="entry name" value="Tscrpt_reg_MAATS_C"/>
</dbReference>
<gene>
    <name evidence="7" type="ORF">GCM10011348_11460</name>
</gene>
<accession>A0A918DPL7</accession>
<evidence type="ECO:0000256" key="3">
    <source>
        <dbReference type="ARBA" id="ARBA00023125"/>
    </source>
</evidence>
<dbReference type="PRINTS" id="PR00455">
    <property type="entry name" value="HTHTETR"/>
</dbReference>
<organism evidence="7 8">
    <name type="scientific">Marinobacterium nitratireducens</name>
    <dbReference type="NCBI Taxonomy" id="518897"/>
    <lineage>
        <taxon>Bacteria</taxon>
        <taxon>Pseudomonadati</taxon>
        <taxon>Pseudomonadota</taxon>
        <taxon>Gammaproteobacteria</taxon>
        <taxon>Oceanospirillales</taxon>
        <taxon>Oceanospirillaceae</taxon>
        <taxon>Marinobacterium</taxon>
    </lineage>
</organism>
<dbReference type="Pfam" id="PF00440">
    <property type="entry name" value="TetR_N"/>
    <property type="match status" value="1"/>
</dbReference>
<dbReference type="InterPro" id="IPR009057">
    <property type="entry name" value="Homeodomain-like_sf"/>
</dbReference>
<dbReference type="PANTHER" id="PTHR43479:SF11">
    <property type="entry name" value="ACREF_ENVCD OPERON REPRESSOR-RELATED"/>
    <property type="match status" value="1"/>
</dbReference>
<dbReference type="InterPro" id="IPR023772">
    <property type="entry name" value="DNA-bd_HTH_TetR-type_CS"/>
</dbReference>
<dbReference type="InterPro" id="IPR036271">
    <property type="entry name" value="Tet_transcr_reg_TetR-rel_C_sf"/>
</dbReference>
<dbReference type="GO" id="GO:0003677">
    <property type="term" value="F:DNA binding"/>
    <property type="evidence" value="ECO:0007669"/>
    <property type="project" value="UniProtKB-UniRule"/>
</dbReference>
<feature type="domain" description="HTH tetR-type" evidence="6">
    <location>
        <begin position="10"/>
        <end position="70"/>
    </location>
</feature>
<evidence type="ECO:0000256" key="4">
    <source>
        <dbReference type="ARBA" id="ARBA00023163"/>
    </source>
</evidence>
<keyword evidence="1" id="KW-0678">Repressor</keyword>
<keyword evidence="8" id="KW-1185">Reference proteome</keyword>
<dbReference type="InterPro" id="IPR050624">
    <property type="entry name" value="HTH-type_Tx_Regulator"/>
</dbReference>
<feature type="DNA-binding region" description="H-T-H motif" evidence="5">
    <location>
        <begin position="33"/>
        <end position="52"/>
    </location>
</feature>
<comment type="caution">
    <text evidence="7">The sequence shown here is derived from an EMBL/GenBank/DDBJ whole genome shotgun (WGS) entry which is preliminary data.</text>
</comment>
<evidence type="ECO:0000256" key="5">
    <source>
        <dbReference type="PROSITE-ProRule" id="PRU00335"/>
    </source>
</evidence>
<name>A0A918DPL7_9GAMM</name>
<dbReference type="RefSeq" id="WP_188859305.1">
    <property type="nucleotide sequence ID" value="NZ_BMLT01000002.1"/>
</dbReference>
<dbReference type="SUPFAM" id="SSF48498">
    <property type="entry name" value="Tetracyclin repressor-like, C-terminal domain"/>
    <property type="match status" value="1"/>
</dbReference>
<dbReference type="InterPro" id="IPR001647">
    <property type="entry name" value="HTH_TetR"/>
</dbReference>
<keyword evidence="2" id="KW-0805">Transcription regulation</keyword>
<evidence type="ECO:0000259" key="6">
    <source>
        <dbReference type="PROSITE" id="PS50977"/>
    </source>
</evidence>
<keyword evidence="3 5" id="KW-0238">DNA-binding</keyword>
<reference evidence="7 8" key="1">
    <citation type="journal article" date="2014" name="Int. J. Syst. Evol. Microbiol.">
        <title>Complete genome sequence of Corynebacterium casei LMG S-19264T (=DSM 44701T), isolated from a smear-ripened cheese.</title>
        <authorList>
            <consortium name="US DOE Joint Genome Institute (JGI-PGF)"/>
            <person name="Walter F."/>
            <person name="Albersmeier A."/>
            <person name="Kalinowski J."/>
            <person name="Ruckert C."/>
        </authorList>
    </citation>
    <scope>NUCLEOTIDE SEQUENCE [LARGE SCALE GENOMIC DNA]</scope>
    <source>
        <strain evidence="7 8">CGMCC 1.7286</strain>
    </source>
</reference>
<keyword evidence="4" id="KW-0804">Transcription</keyword>
<dbReference type="Proteomes" id="UP000599578">
    <property type="component" value="Unassembled WGS sequence"/>
</dbReference>
<dbReference type="PROSITE" id="PS50977">
    <property type="entry name" value="HTH_TETR_2"/>
    <property type="match status" value="1"/>
</dbReference>
<evidence type="ECO:0000256" key="1">
    <source>
        <dbReference type="ARBA" id="ARBA00022491"/>
    </source>
</evidence>
<dbReference type="AlphaFoldDB" id="A0A918DPL7"/>
<dbReference type="SUPFAM" id="SSF46689">
    <property type="entry name" value="Homeodomain-like"/>
    <property type="match status" value="1"/>
</dbReference>
<sequence>MARRTKEEALETRNCLLDTALHLFCVRGIVNTTLTDIASEAGLTRGAVYWHFKNKADIFAALWARLREPLDELATISESPSQPYPLERLREFLVAVLRTIVFQPEHQQIFRLLIKRSELDGELQGIGEQLKEAHAAFRARIERILSNALNRGQLPEGYPLELGAFLVHSALDGVVLNWLEDGRNRDLAAEAPQIVDALLVMALRGLSTSTLRAG</sequence>
<evidence type="ECO:0000313" key="8">
    <source>
        <dbReference type="Proteomes" id="UP000599578"/>
    </source>
</evidence>
<evidence type="ECO:0000256" key="2">
    <source>
        <dbReference type="ARBA" id="ARBA00023015"/>
    </source>
</evidence>
<dbReference type="PANTHER" id="PTHR43479">
    <property type="entry name" value="ACREF/ENVCD OPERON REPRESSOR-RELATED"/>
    <property type="match status" value="1"/>
</dbReference>
<dbReference type="Gene3D" id="1.10.357.10">
    <property type="entry name" value="Tetracycline Repressor, domain 2"/>
    <property type="match status" value="1"/>
</dbReference>
<protein>
    <submittedName>
        <fullName evidence="7">TetR family transcriptional regulator</fullName>
    </submittedName>
</protein>
<dbReference type="EMBL" id="BMLT01000002">
    <property type="protein sequence ID" value="GGO78757.1"/>
    <property type="molecule type" value="Genomic_DNA"/>
</dbReference>